<dbReference type="Pfam" id="PF13977">
    <property type="entry name" value="TetR_C_6"/>
    <property type="match status" value="1"/>
</dbReference>
<dbReference type="STRING" id="1215104.GCA_000730585_01244"/>
<dbReference type="Pfam" id="PF00440">
    <property type="entry name" value="TetR_N"/>
    <property type="match status" value="1"/>
</dbReference>
<gene>
    <name evidence="8" type="ORF">SAMN05444352_1349</name>
</gene>
<dbReference type="Proteomes" id="UP000198407">
    <property type="component" value="Unassembled WGS sequence"/>
</dbReference>
<evidence type="ECO:0000313" key="8">
    <source>
        <dbReference type="EMBL" id="SNT27507.1"/>
    </source>
</evidence>
<dbReference type="InterPro" id="IPR050109">
    <property type="entry name" value="HTH-type_TetR-like_transc_reg"/>
</dbReference>
<dbReference type="InterPro" id="IPR001647">
    <property type="entry name" value="HTH_TetR"/>
</dbReference>
<dbReference type="EMBL" id="FZOL01000034">
    <property type="protein sequence ID" value="SNT27507.1"/>
    <property type="molecule type" value="Genomic_DNA"/>
</dbReference>
<dbReference type="PRINTS" id="PR00455">
    <property type="entry name" value="HTHTETR"/>
</dbReference>
<dbReference type="GO" id="GO:0003700">
    <property type="term" value="F:DNA-binding transcription factor activity"/>
    <property type="evidence" value="ECO:0007669"/>
    <property type="project" value="TreeGrafter"/>
</dbReference>
<keyword evidence="2" id="KW-0805">Transcription regulation</keyword>
<dbReference type="SUPFAM" id="SSF46689">
    <property type="entry name" value="Homeodomain-like"/>
    <property type="match status" value="1"/>
</dbReference>
<proteinExistence type="predicted"/>
<feature type="DNA-binding region" description="H-T-H motif" evidence="5">
    <location>
        <begin position="58"/>
        <end position="77"/>
    </location>
</feature>
<keyword evidence="4" id="KW-0804">Transcription</keyword>
<keyword evidence="9" id="KW-1185">Reference proteome</keyword>
<evidence type="ECO:0000256" key="3">
    <source>
        <dbReference type="ARBA" id="ARBA00023125"/>
    </source>
</evidence>
<evidence type="ECO:0000256" key="2">
    <source>
        <dbReference type="ARBA" id="ARBA00023015"/>
    </source>
</evidence>
<dbReference type="AlphaFoldDB" id="A0A239LA31"/>
<dbReference type="RefSeq" id="WP_042128252.1">
    <property type="nucleotide sequence ID" value="NZ_FZOL01000034.1"/>
</dbReference>
<dbReference type="InterPro" id="IPR039538">
    <property type="entry name" value="BetI_C"/>
</dbReference>
<evidence type="ECO:0000259" key="7">
    <source>
        <dbReference type="PROSITE" id="PS50977"/>
    </source>
</evidence>
<evidence type="ECO:0000256" key="5">
    <source>
        <dbReference type="PROSITE-ProRule" id="PRU00335"/>
    </source>
</evidence>
<protein>
    <submittedName>
        <fullName evidence="8">Transcriptional regulator, TetR family</fullName>
    </submittedName>
</protein>
<evidence type="ECO:0000256" key="6">
    <source>
        <dbReference type="SAM" id="MobiDB-lite"/>
    </source>
</evidence>
<dbReference type="InterPro" id="IPR009057">
    <property type="entry name" value="Homeodomain-like_sf"/>
</dbReference>
<feature type="domain" description="HTH tetR-type" evidence="7">
    <location>
        <begin position="35"/>
        <end position="95"/>
    </location>
</feature>
<dbReference type="PANTHER" id="PTHR30055">
    <property type="entry name" value="HTH-TYPE TRANSCRIPTIONAL REGULATOR RUTR"/>
    <property type="match status" value="1"/>
</dbReference>
<sequence>MPDTKARSTTTPPLRDCENAPETVARRGRPVGDRDAKRAELLTAAIAVIAQDGYTGASMRKVAKQAGCTTGAVTYYFANKEEMISAVAQNLFDQVDMLLEANQEPLDIASLLHQWINWVNFDEPTIWLSWLQMLSHARHEPVFADIIKQRYARFRLVFTQLIDQGQADGRIRNDIPADVLADQISTICDGWLMMLPIEPERFSGERGKALLDALIVLIAPPRTMGSTTRVKAGQTTA</sequence>
<dbReference type="PROSITE" id="PS50977">
    <property type="entry name" value="HTH_TETR_2"/>
    <property type="match status" value="1"/>
</dbReference>
<keyword evidence="3 5" id="KW-0238">DNA-binding</keyword>
<dbReference type="Gene3D" id="1.10.357.10">
    <property type="entry name" value="Tetracycline Repressor, domain 2"/>
    <property type="match status" value="1"/>
</dbReference>
<dbReference type="GO" id="GO:0000976">
    <property type="term" value="F:transcription cis-regulatory region binding"/>
    <property type="evidence" value="ECO:0007669"/>
    <property type="project" value="TreeGrafter"/>
</dbReference>
<keyword evidence="1" id="KW-0678">Repressor</keyword>
<dbReference type="SUPFAM" id="SSF48498">
    <property type="entry name" value="Tetracyclin repressor-like, C-terminal domain"/>
    <property type="match status" value="1"/>
</dbReference>
<dbReference type="InterPro" id="IPR036271">
    <property type="entry name" value="Tet_transcr_reg_TetR-rel_C_sf"/>
</dbReference>
<evidence type="ECO:0000256" key="1">
    <source>
        <dbReference type="ARBA" id="ARBA00022491"/>
    </source>
</evidence>
<dbReference type="OrthoDB" id="6929199at2"/>
<evidence type="ECO:0000256" key="4">
    <source>
        <dbReference type="ARBA" id="ARBA00023163"/>
    </source>
</evidence>
<accession>A0A239LA31</accession>
<organism evidence="8 9">
    <name type="scientific">Pseudomonas japonica</name>
    <dbReference type="NCBI Taxonomy" id="256466"/>
    <lineage>
        <taxon>Bacteria</taxon>
        <taxon>Pseudomonadati</taxon>
        <taxon>Pseudomonadota</taxon>
        <taxon>Gammaproteobacteria</taxon>
        <taxon>Pseudomonadales</taxon>
        <taxon>Pseudomonadaceae</taxon>
        <taxon>Pseudomonas</taxon>
    </lineage>
</organism>
<evidence type="ECO:0000313" key="9">
    <source>
        <dbReference type="Proteomes" id="UP000198407"/>
    </source>
</evidence>
<name>A0A239LA31_9PSED</name>
<reference evidence="9" key="1">
    <citation type="submission" date="2017-06" db="EMBL/GenBank/DDBJ databases">
        <authorList>
            <person name="Varghese N."/>
            <person name="Submissions S."/>
        </authorList>
    </citation>
    <scope>NUCLEOTIDE SEQUENCE [LARGE SCALE GENOMIC DNA]</scope>
    <source>
        <strain evidence="9">DSM 22348</strain>
    </source>
</reference>
<dbReference type="PANTHER" id="PTHR30055:SF234">
    <property type="entry name" value="HTH-TYPE TRANSCRIPTIONAL REGULATOR BETI"/>
    <property type="match status" value="1"/>
</dbReference>
<feature type="region of interest" description="Disordered" evidence="6">
    <location>
        <begin position="1"/>
        <end position="32"/>
    </location>
</feature>